<dbReference type="SUPFAM" id="SSF47336">
    <property type="entry name" value="ACP-like"/>
    <property type="match status" value="5"/>
</dbReference>
<evidence type="ECO:0000256" key="4">
    <source>
        <dbReference type="ARBA" id="ARBA00022450"/>
    </source>
</evidence>
<dbReference type="InterPro" id="IPR013968">
    <property type="entry name" value="PKS_KR"/>
</dbReference>
<feature type="compositionally biased region" description="Basic and acidic residues" evidence="8">
    <location>
        <begin position="2149"/>
        <end position="2166"/>
    </location>
</feature>
<dbReference type="InterPro" id="IPR014043">
    <property type="entry name" value="Acyl_transferase_dom"/>
</dbReference>
<feature type="domain" description="Carrier" evidence="9">
    <location>
        <begin position="7162"/>
        <end position="7238"/>
    </location>
</feature>
<dbReference type="InterPro" id="IPR020845">
    <property type="entry name" value="AMP-binding_CS"/>
</dbReference>
<dbReference type="InterPro" id="IPR020841">
    <property type="entry name" value="PKS_Beta-ketoAc_synthase_dom"/>
</dbReference>
<dbReference type="SUPFAM" id="SSF53901">
    <property type="entry name" value="Thiolase-like"/>
    <property type="match status" value="5"/>
</dbReference>
<dbReference type="GO" id="GO:0004315">
    <property type="term" value="F:3-oxoacyl-[acyl-carrier-protein] synthase activity"/>
    <property type="evidence" value="ECO:0007669"/>
    <property type="project" value="InterPro"/>
</dbReference>
<keyword evidence="5" id="KW-0597">Phosphoprotein</keyword>
<dbReference type="InterPro" id="IPR029058">
    <property type="entry name" value="AB_hydrolase_fold"/>
</dbReference>
<evidence type="ECO:0000256" key="7">
    <source>
        <dbReference type="ARBA" id="ARBA00044883"/>
    </source>
</evidence>
<dbReference type="EC" id="3.1.2.14" evidence="1"/>
<evidence type="ECO:0000313" key="11">
    <source>
        <dbReference type="EMBL" id="TKR82333.1"/>
    </source>
</evidence>
<dbReference type="Gene3D" id="3.40.50.1820">
    <property type="entry name" value="alpha/beta hydrolase"/>
    <property type="match status" value="1"/>
</dbReference>
<dbReference type="CDD" id="cd05274">
    <property type="entry name" value="KR_FAS_SDR_x"/>
    <property type="match status" value="1"/>
</dbReference>
<evidence type="ECO:0000256" key="8">
    <source>
        <dbReference type="SAM" id="MobiDB-lite"/>
    </source>
</evidence>
<dbReference type="Pfam" id="PF02801">
    <property type="entry name" value="Ketoacyl-synt_C"/>
    <property type="match status" value="4"/>
</dbReference>
<dbReference type="Gene3D" id="3.40.366.10">
    <property type="entry name" value="Malonyl-Coenzyme A Acyl Carrier Protein, domain 2"/>
    <property type="match status" value="2"/>
</dbReference>
<proteinExistence type="predicted"/>
<dbReference type="SMART" id="SM00825">
    <property type="entry name" value="PKS_KS"/>
    <property type="match status" value="3"/>
</dbReference>
<dbReference type="SUPFAM" id="SSF52777">
    <property type="entry name" value="CoA-dependent acyltransferases"/>
    <property type="match status" value="2"/>
</dbReference>
<feature type="region of interest" description="Disordered" evidence="8">
    <location>
        <begin position="2010"/>
        <end position="2042"/>
    </location>
</feature>
<dbReference type="SMART" id="SM00824">
    <property type="entry name" value="PKS_TE"/>
    <property type="match status" value="1"/>
</dbReference>
<dbReference type="GO" id="GO:0031177">
    <property type="term" value="F:phosphopantetheine binding"/>
    <property type="evidence" value="ECO:0007669"/>
    <property type="project" value="InterPro"/>
</dbReference>
<dbReference type="SUPFAM" id="SSF56801">
    <property type="entry name" value="Acetyl-CoA synthetase-like"/>
    <property type="match status" value="1"/>
</dbReference>
<dbReference type="Gene3D" id="3.30.70.3290">
    <property type="match status" value="5"/>
</dbReference>
<evidence type="ECO:0000256" key="5">
    <source>
        <dbReference type="ARBA" id="ARBA00022553"/>
    </source>
</evidence>
<feature type="domain" description="Ketosynthase family 3 (KS3)" evidence="10">
    <location>
        <begin position="5156"/>
        <end position="5541"/>
    </location>
</feature>
<keyword evidence="12" id="KW-1185">Reference proteome</keyword>
<dbReference type="PROSITE" id="PS50075">
    <property type="entry name" value="CARRIER"/>
    <property type="match status" value="4"/>
</dbReference>
<dbReference type="Gene3D" id="3.10.129.110">
    <property type="entry name" value="Polyketide synthase dehydratase"/>
    <property type="match status" value="2"/>
</dbReference>
<dbReference type="PROSITE" id="PS52004">
    <property type="entry name" value="KS3_2"/>
    <property type="match status" value="5"/>
</dbReference>
<feature type="domain" description="Carrier" evidence="9">
    <location>
        <begin position="2832"/>
        <end position="2909"/>
    </location>
</feature>
<dbReference type="Pfam" id="PF00550">
    <property type="entry name" value="PP-binding"/>
    <property type="match status" value="4"/>
</dbReference>
<dbReference type="InterPro" id="IPR050091">
    <property type="entry name" value="PKS_NRPS_Biosynth_Enz"/>
</dbReference>
<dbReference type="Pfam" id="PF08659">
    <property type="entry name" value="KR"/>
    <property type="match status" value="3"/>
</dbReference>
<dbReference type="InterPro" id="IPR006162">
    <property type="entry name" value="Ppantetheine_attach_site"/>
</dbReference>
<feature type="region of interest" description="Disordered" evidence="8">
    <location>
        <begin position="2141"/>
        <end position="2166"/>
    </location>
</feature>
<dbReference type="SMART" id="SM00823">
    <property type="entry name" value="PKS_PP"/>
    <property type="match status" value="3"/>
</dbReference>
<feature type="domain" description="Carrier" evidence="9">
    <location>
        <begin position="2721"/>
        <end position="2798"/>
    </location>
</feature>
<protein>
    <recommendedName>
        <fullName evidence="3">Fatty acid synthase</fullName>
        <ecNumber evidence="2">2.3.1.85</ecNumber>
        <ecNumber evidence="1">3.1.2.14</ecNumber>
    </recommendedName>
</protein>
<evidence type="ECO:0000259" key="10">
    <source>
        <dbReference type="PROSITE" id="PS52004"/>
    </source>
</evidence>
<feature type="domain" description="Ketosynthase family 3 (KS3)" evidence="10">
    <location>
        <begin position="1597"/>
        <end position="1994"/>
    </location>
</feature>
<dbReference type="GO" id="GO:0004312">
    <property type="term" value="F:fatty acid synthase activity"/>
    <property type="evidence" value="ECO:0007669"/>
    <property type="project" value="UniProtKB-EC"/>
</dbReference>
<reference evidence="11 12" key="2">
    <citation type="journal article" date="2019" name="G3 (Bethesda)">
        <title>Hybrid Assembly of the Genome of the Entomopathogenic Nematode Steinernema carpocapsae Identifies the X-Chromosome.</title>
        <authorList>
            <person name="Serra L."/>
            <person name="Macchietto M."/>
            <person name="Macias-Munoz A."/>
            <person name="McGill C.J."/>
            <person name="Rodriguez I.M."/>
            <person name="Rodriguez B."/>
            <person name="Murad R."/>
            <person name="Mortazavi A."/>
        </authorList>
    </citation>
    <scope>NUCLEOTIDE SEQUENCE [LARGE SCALE GENOMIC DNA]</scope>
    <source>
        <strain evidence="11 12">ALL</strain>
    </source>
</reference>
<dbReference type="InterPro" id="IPR018201">
    <property type="entry name" value="Ketoacyl_synth_AS"/>
</dbReference>
<dbReference type="InterPro" id="IPR000873">
    <property type="entry name" value="AMP-dep_synth/lig_dom"/>
</dbReference>
<dbReference type="Gene3D" id="3.40.50.720">
    <property type="entry name" value="NAD(P)-binding Rossmann-like Domain"/>
    <property type="match status" value="4"/>
</dbReference>
<dbReference type="OrthoDB" id="329835at2759"/>
<comment type="caution">
    <text evidence="11">The sequence shown here is derived from an EMBL/GenBank/DDBJ whole genome shotgun (WGS) entry which is preliminary data.</text>
</comment>
<dbReference type="InterPro" id="IPR001242">
    <property type="entry name" value="Condensation_dom"/>
</dbReference>
<evidence type="ECO:0000256" key="2">
    <source>
        <dbReference type="ARBA" id="ARBA00012873"/>
    </source>
</evidence>
<organism evidence="11 12">
    <name type="scientific">Steinernema carpocapsae</name>
    <name type="common">Entomopathogenic nematode</name>
    <dbReference type="NCBI Taxonomy" id="34508"/>
    <lineage>
        <taxon>Eukaryota</taxon>
        <taxon>Metazoa</taxon>
        <taxon>Ecdysozoa</taxon>
        <taxon>Nematoda</taxon>
        <taxon>Chromadorea</taxon>
        <taxon>Rhabditida</taxon>
        <taxon>Tylenchina</taxon>
        <taxon>Panagrolaimomorpha</taxon>
        <taxon>Strongyloidoidea</taxon>
        <taxon>Steinernematidae</taxon>
        <taxon>Steinernema</taxon>
    </lineage>
</organism>
<dbReference type="InterPro" id="IPR016039">
    <property type="entry name" value="Thiolase-like"/>
</dbReference>
<dbReference type="InterPro" id="IPR001031">
    <property type="entry name" value="Thioesterase"/>
</dbReference>
<dbReference type="SUPFAM" id="SSF51735">
    <property type="entry name" value="NAD(P)-binding Rossmann-fold domains"/>
    <property type="match status" value="3"/>
</dbReference>
<dbReference type="InterPro" id="IPR049551">
    <property type="entry name" value="PKS_DH_C"/>
</dbReference>
<dbReference type="InterPro" id="IPR014030">
    <property type="entry name" value="Ketoacyl_synth_N"/>
</dbReference>
<gene>
    <name evidence="11" type="ORF">L596_016073</name>
</gene>
<dbReference type="GO" id="GO:0006633">
    <property type="term" value="P:fatty acid biosynthetic process"/>
    <property type="evidence" value="ECO:0007669"/>
    <property type="project" value="InterPro"/>
</dbReference>
<dbReference type="PANTHER" id="PTHR43775:SF37">
    <property type="entry name" value="SI:DKEY-61P9.11"/>
    <property type="match status" value="1"/>
</dbReference>
<dbReference type="InterPro" id="IPR042099">
    <property type="entry name" value="ANL_N_sf"/>
</dbReference>
<feature type="domain" description="Carrier" evidence="9">
    <location>
        <begin position="4936"/>
        <end position="5011"/>
    </location>
</feature>
<dbReference type="InterPro" id="IPR023213">
    <property type="entry name" value="CAT-like_dom_sf"/>
</dbReference>
<dbReference type="STRING" id="34508.A0A4U5NHY8"/>
<dbReference type="InterPro" id="IPR001227">
    <property type="entry name" value="Ac_transferase_dom_sf"/>
</dbReference>
<comment type="catalytic activity">
    <reaction evidence="7">
        <text>acetyl-CoA + n malonyl-CoA + 2n NADPH + 2n H(+) = a long-chain fatty acid + (n+1) CoA + n CO2 + 2n NADP(+).</text>
        <dbReference type="EC" id="2.3.1.85"/>
    </reaction>
</comment>
<evidence type="ECO:0000259" key="9">
    <source>
        <dbReference type="PROSITE" id="PS50075"/>
    </source>
</evidence>
<dbReference type="GO" id="GO:0044550">
    <property type="term" value="P:secondary metabolite biosynthetic process"/>
    <property type="evidence" value="ECO:0007669"/>
    <property type="project" value="UniProtKB-ARBA"/>
</dbReference>
<dbReference type="Pfam" id="PF14765">
    <property type="entry name" value="PS-DH"/>
    <property type="match status" value="1"/>
</dbReference>
<dbReference type="Proteomes" id="UP000298663">
    <property type="component" value="Unassembled WGS sequence"/>
</dbReference>
<dbReference type="SUPFAM" id="SSF53474">
    <property type="entry name" value="alpha/beta-Hydrolases"/>
    <property type="match status" value="1"/>
</dbReference>
<keyword evidence="4" id="KW-0596">Phosphopantetheine</keyword>
<feature type="domain" description="Ketosynthase family 3 (KS3)" evidence="10">
    <location>
        <begin position="680"/>
        <end position="1041"/>
    </location>
</feature>
<accession>A0A4U5NHY8</accession>
<dbReference type="CDD" id="cd00833">
    <property type="entry name" value="PKS"/>
    <property type="match status" value="4"/>
</dbReference>
<dbReference type="InterPro" id="IPR036736">
    <property type="entry name" value="ACP-like_sf"/>
</dbReference>
<dbReference type="Pfam" id="PF00975">
    <property type="entry name" value="Thioesterase"/>
    <property type="match status" value="1"/>
</dbReference>
<dbReference type="InterPro" id="IPR057326">
    <property type="entry name" value="KR_dom"/>
</dbReference>
<dbReference type="Gene3D" id="1.10.1200.10">
    <property type="entry name" value="ACP-like"/>
    <property type="match status" value="5"/>
</dbReference>
<name>A0A4U5NHY8_STECR</name>
<dbReference type="Pfam" id="PF00109">
    <property type="entry name" value="ketoacyl-synt"/>
    <property type="match status" value="5"/>
</dbReference>
<evidence type="ECO:0000256" key="6">
    <source>
        <dbReference type="ARBA" id="ARBA00022679"/>
    </source>
</evidence>
<dbReference type="GO" id="GO:0016297">
    <property type="term" value="F:fatty acyl-[ACP] hydrolase activity"/>
    <property type="evidence" value="ECO:0007669"/>
    <property type="project" value="UniProtKB-EC"/>
</dbReference>
<feature type="compositionally biased region" description="Acidic residues" evidence="8">
    <location>
        <begin position="2021"/>
        <end position="2034"/>
    </location>
</feature>
<keyword evidence="6" id="KW-0808">Transferase</keyword>
<dbReference type="InterPro" id="IPR009081">
    <property type="entry name" value="PP-bd_ACP"/>
</dbReference>
<dbReference type="InterPro" id="IPR020802">
    <property type="entry name" value="TesA-like"/>
</dbReference>
<evidence type="ECO:0000256" key="3">
    <source>
        <dbReference type="ARBA" id="ARBA00018769"/>
    </source>
</evidence>
<dbReference type="SUPFAM" id="SSF52151">
    <property type="entry name" value="FabD/lysophospholipase-like"/>
    <property type="match status" value="2"/>
</dbReference>
<dbReference type="EMBL" id="AZBU02000004">
    <property type="protein sequence ID" value="TKR82333.1"/>
    <property type="molecule type" value="Genomic_DNA"/>
</dbReference>
<reference evidence="11 12" key="1">
    <citation type="journal article" date="2015" name="Genome Biol.">
        <title>Comparative genomics of Steinernema reveals deeply conserved gene regulatory networks.</title>
        <authorList>
            <person name="Dillman A.R."/>
            <person name="Macchietto M."/>
            <person name="Porter C.F."/>
            <person name="Rogers A."/>
            <person name="Williams B."/>
            <person name="Antoshechkin I."/>
            <person name="Lee M.M."/>
            <person name="Goodwin Z."/>
            <person name="Lu X."/>
            <person name="Lewis E.E."/>
            <person name="Goodrich-Blair H."/>
            <person name="Stock S.P."/>
            <person name="Adams B.J."/>
            <person name="Sternberg P.W."/>
            <person name="Mortazavi A."/>
        </authorList>
    </citation>
    <scope>NUCLEOTIDE SEQUENCE [LARGE SCALE GENOMIC DNA]</scope>
    <source>
        <strain evidence="11 12">ALL</strain>
    </source>
</reference>
<dbReference type="InterPro" id="IPR036291">
    <property type="entry name" value="NAD(P)-bd_dom_sf"/>
</dbReference>
<dbReference type="PROSITE" id="PS00455">
    <property type="entry name" value="AMP_BINDING"/>
    <property type="match status" value="1"/>
</dbReference>
<dbReference type="Gene3D" id="3.30.559.30">
    <property type="entry name" value="Nonribosomal peptide synthetase, condensation domain"/>
    <property type="match status" value="1"/>
</dbReference>
<evidence type="ECO:0000256" key="1">
    <source>
        <dbReference type="ARBA" id="ARBA00012480"/>
    </source>
</evidence>
<feature type="domain" description="Ketosynthase family 3 (KS3)" evidence="10">
    <location>
        <begin position="1"/>
        <end position="291"/>
    </location>
</feature>
<dbReference type="Pfam" id="PF22621">
    <property type="entry name" value="CurL-like_PKS_C"/>
    <property type="match status" value="2"/>
</dbReference>
<dbReference type="Pfam" id="PF00501">
    <property type="entry name" value="AMP-binding"/>
    <property type="match status" value="1"/>
</dbReference>
<sequence>MAHSVARRCKPLMESDANASDREQTPNRFLNVCMFEVGKAVLTRSKLFPLHSRIASFLNSMRGAVTVETACSSALTALHMARKCLLEKECEYAIVAASNTVISDKHLQSLLQSHVISSSGRSAVFDRSADGYVPSEAFAVFVLEITGNSRPSHGIVLSSAISSDGSTPRNPESQENLLRFCLKHIKNVDFVQTHGGDAGELVTLDKCIDGRFKYVSVKALLGHSSSVSGLVGILHSLVVFGSKLYPSQLHLNTSVLAPGTISFVNEEQPVQKAIVNSFGLGGSNACALIEKANTGVRGVHSGPKILFLSATSPDALKRKCVQFMVFVDETDLPLDVVCYGASHVNQYSFRKAVYGRTRAQMLQSIADTSIRTVIAEKTTSTISFHHTAYRSKHGYRSLYEYEPVFRKKVDEVVVVIAMFGRPHFKHRLFEGPIGNEDGLLYDLTISYAYYQTLYAYGLRGTVASGQGITFLNALAAMKYISVRQAAEYIINQRSVKPLLLALGRNVEALYRGEKMRNFTIEEIAREMETLSVISCTSQPLVIEGLEMDEDRCEWENFQNLLGELFLKGALIRFPDSSGSNLPLPDLPTYPFEKVAFWPKELPEEPVGEPMYTLEEIQGKLAEFELQYSDKRDFEVKLLEEFDITELELATSADMNILAQTIFDQQKPTLRMVTPEPDDVVLMISLLTMHVLLPGGEHIESLWDSIKTGRDLITSTPRRRQKHLDFSRNPKLEGGFLDCVEKFDAHFFKMTEDEVHEMPYEHRLILQCVEDAIEKAGSPDLSNSDIYLSASGLASHSTFLGKMAMNLGIGGRAVVMESGGTSVASCIEAAMTKMNLGNTDYSIIVASNLLLSASKLTTKDEVAYGTFDESSQEKWIPRSEGVGVLILKKYTSLQKLTAVHAKAVLRFCVTKQGDPFESLMNLLNLVCLEIDYLEGHGNDSQADSVQADVANRCFHRVHMGSVKSNIGYSEIASGITAVCKCVKVLAHDYIPGQIHLCLPYPTSRNGPGHAVVPFIGYDKRALDTGVISCGANGTNAYTLLSCIPQYQENVVAKAGHCLILVSARDLRSLKIVIEKTRCFLKESREPLYDVSRALQTFKKHHEHRTYFIGKSHQQVVKQMNKPKLFRPRAPFQIHLFLCHLDRDERFTAMVDMVTNLINFGITNLPFVAAGRALIATAVAAQIMTIGEAIELRDLHKSGQTLKLMRTLRSITFTKAVVELRNPKGVLIDGFEPFIDGLLIEKDHPVEIDAFIYIGNHSGLDQAVRVETERDFLDLLGRFYLSGTDVNWNAFAIPFKRMNLPTYPYKMRPYWNHSKGHSYAYLSGHTVDKEVVLPEATLIHLALDNRTGALKNVVFKRPMVMKKESEFNLAKLSEYFSCEADTIVDPKNYSIPTVLVDEVNKKEFYEEMEKRGYTYRGAFKCVKNLQGNCVNLERAKSPDLILDGVLQAVLYHISPARTAIIKIDHVSVHHIFHRKNSYVGKFQVTSKNPTAVVANIQIETSKGVRYLWAQGVNIKITSDVKTEISKWILEKMRAKDATLTKVSSKASFTELGLDASQMVKMSAHFNLPVASLLHHNTIDGLSHFMEQNEARSERSAPEEFQIGIRAISCRLPDHVSDPEQFWDYLKTGRNASKRIPLTRIPTRNNLIKGVYSNPIEGANFIASDIAEFDHKFFKISKSEAEKMDPQQRILLECTQEALERASLNGLEDVGIYIGFMGAEYPDLMENPKDVVSMLGSSGSIMSGRLNYAFGSLGESMTVDTACSSSLTALDIAVGAIKSGRITKALVGGVNLILTEKGLGQRANGKMLSADGKCRTFDSQATGYGRSDGCVVTIIEKVEPGVRYLGIIDETLVNHGGTGISLTAPNGLAQEKLLRQVLKRKDTVDVWEAHGTGTQLGDPIEANALGRVFRDDKITVGSSKANMGHSEAAAGLSGLMKLLLQLQYNYVPNMGQIQLLNDHVKAEGLSFPICGEEMEIKRGGVSSFGVSGTNAVTVISKACQECIEERLPEKEPEFFFGPKTPAQDEVEESKDLEEPDSTETPPELTTYENHDILGHFPIPNNYDRFRIEQPRRKSAISRFTSFDRYPPDYGIVSPPPSRSTSAMTFKQYRGLSTASQVSSQDLRDRCKSIEDQFSDVESHLEASSSVQDLQFSEEHKKSIQEQELMNQDHSKSCRNLVQYGRRRSLALPVTLEYEPSLRNPTPSTLGPKDLSPDSVEISPEFQSTRFPNDLSSFGVVPVSAKTEKSLHLLLESYRKRISESTDWLTEISRAASLKPVLEGFRAVLVINEPKRTVEIFQTSGEQAPVFGFQLPKSIDLDYSLYFRVPLFKKRLDEEIGDVENILKGEQFCDGDKFLHHWTSAFMASLRDLGLTNYSTQPLEANEEMVPTFWFILEDLNFKEFQVVIGQLFIQGININWDKIYDYSTPTVLLPTYTFDRTPLWFKKRSTEISCEILGQLMSSENSLYKFENLISVVRHQDLYNLTIASSSMLTFGFLVEILAQAGRYFFDSMNLEISKLTTASVPLPEEFWLNVEVQAYSDDNLTVQVFVEHYQAPICEADISVVDTLREDRQIFNLRTTVTPSKIYKGLKFYQGINYQYSLQCLNDVDKISSSAVAISLPCEDFFIHPNLLEAAIQLGLCATDSYDYRNFVGSVSKIYIYQNLQEKVLIHFCKETGILELLNENCEIAVKIVLEEMEETPELQRHHGSVRLPERQKSEHRLSVGSITLQSTIQKVQRAVADIMTQEIDAQSGQGFMEMGLDSMMLIDLINRLNAEFLDLKLNTNDLFNYPNVEALGRAVFDRLVEKSQDETILSPSTAVSTLKDLLKPKEDELSSQEPIQATIMQVHNIVADIMIEEREIPKTLGFFELGLDSMTLIDFINRLNSTFPKIMLNTNDLFNYPNIEELGKAIYKRNQEKEIIKEAILKPKKEKKVKKQLRIKIDESAIRENNVVYPTTPRNLKEEHEDSSLEGNNTVDITDIGYVVVSHVELYPEDVEILKITSLDPLTFKEDLPESAVNLRIEAACEITNAPQGLQNLGNYLISRPFTSIWIDSNASTTQGLLAGFLRSLATESPNKVKMNFDLRLLPKVPIAPTPINGPQSLPKTWLITGGASGIGKVMADWLLEKNYAKRVVVTSRSKSDSDMVKVDVTDRKGMEELFRSIGSDLQGVIHSAGILHDAKFSKQTLASYKSVLEPKVKGLNILTSLCDRYAPHLQHLIVNSSVASILGNVGQTGYSAANAHMDNLIQERRRAGKVGSSINWGNWKEVGMAKNVNEMLEKRGFRGITVEEGLAVLDYVIRCKPVQTVAARIDWKKLCQFRPDLEGILLDRKPILESKDPKNAPTIPKIAFLFPGQGSQYWNMTRELYQNYDAYRNPLAHCISLFDSKLTGPSLKTIIFNSQHCNFLHEAIYVQPIIFSVTYALSQLWIFHGIHPDLLVGHSVGEIVALVLAKSLTLPEAVDLVILRATCMERIRGRGVMVATHPSVLERYPNLEVVAKNSPKQVVVAGPKKAMQKLLESSENCKIVNSKYPFHSSLIQDFDLEGMNTFQGELKPPEKPVISNGKVLRSVNLSHIVRQMRSPVLFEESLKTARNLGATVYLEVGSGSTLSSFVKQTFPNQKILALSSTVARIPEIDHFKNSLTSVARQFWNQLLSANPIQDVEELLGHVVDGMCVVPGAYQICLYARCQNQSLPLDYGSINFKNRLPITELKRLDKDGLDGFISASSVKSKLETMVFPLIEAWEDIDPDRFYRTLAENGIEYHEKFQTLSKIKRSGDYVQATLKHTNRLYLIIEGAFQALSVAAFDHYSNRFFVPVTVGRLSFDLAAQIPDPENWSVRAKAEAMNDKFIEGLVEILNRDTVVGVLQRTVAVVTEKTTNYYEALKSPRFGRRNALTPDSLTPKVCFEHNITVLGYCSAFIRNGRSSKNYLLDWQPDQFDSEFFGISPKEAACIDPQHRLMLELTYNAMEDCGLTKFPESTGVYVGISSSDFANMAYAEIPEALGYLAPGTNPSSIAGRISHIFNLKGPSMVVDTACSSFLSALNLAIKDLKDETVTVAVVGAVNLILNQKTTQVLENTGVLDETGVCKAFDANAGGYVRSEGAAVVVLAKGAGKEITISGISLQHQGHSAGLTVPYGLSQSQVFHAALKNSGSEEFDYLECHGTGTVLGDSVELGQISKKNCLIGSSKSQFGHAEAAAGAVGFLMVLESMKKNYRNPQGHFHVLNKNIGEPEFRIPLVGVEMEIKKAVINCFGISGTNATVVLEKKPQAAVLAPPVIITHLLVLSAKLEKSLKRMVMEMEHFCNHSPEELWRIAAKLQLGRNDYRFRAAAVVDHRREIHFKHNSETKKTQFVLDLGDLKLFHEDFIHELYHNCSMFRSIFQFIEALVTTLNQHRAKFEFLFKLALATLLVKLGLKPVNIVNEDLIKDFLTGRSGLKEVLSLALVCDCEEVLGFSVPKITLKETLKTEALEVLSLEKWFMTDKRPSVQLNHLIADLYLKGMDVDWSEWVSESIPIQHLKIPGYVFNRRRHWPFEDEVLEHVYEVEKKREDIDSKCDPIELTESSLKEFLQLSKDKKWPKINVLTFKTPDRILTTVIFWNHTQEVEMCLQLAQIPYELILKLIIVLPSKAESGIVGFLKSLAAERPNLTYKVIHSDTTSNYKNELQAPFCSCENIHYLNGLRYVERLVQKPIPFPLRPPNVRHLLITGGSGGIGRTLIGLYNPDRVTDISRSNGIDCTDLKAVEKAVEDLEEIDTIIHAAGTVSNTLAENLTAEKFQEVVKVKVDGLRNLLKIASRHGTRRIIVISSAAAILGSIGQANYAYANKLMEEVLKASDLEVEKLILNFGPWAEQGMLCRPEVALVRGQIEENGWRLLRTMEALEPLRRGISQGRVMVFKPDWKRIAARNGQLKNFLSEIRNDELTNKDILPVSSKPEKTGVRKSVISKNVDLNVKMVICDIIKEVSGCEDLNEEAGFMDLGIDSLMIEAIRQKVQEALKIEMTTLDMYQHPNVNALTRHLEKSISDGTTPQIQESIDVEDFTGKISPDKIDISSQDLSIISQSPETETTIVPMSDQIEANPKPSKEAEPIFRKSYRPKQIQEVLSVDDLSGRTSAAEIEDKLNSQDTSTIPQSPETEITIVPLSDQIETNPKPFEESEPLFNNPCLQTHNDVAIIGMSGAFSDSPSIDTFWKNILSGKECLTVEDRSIPDFLPAGGLIPDIEKFDYKFFNLSKADAERLDPQIKHFVIHSWKALESAGYIASKDSLQIGVVAGAEPSDYCRPGATRDGGLMEMYNRNQKDFVAQWTSHLLDLKGPSVGVYSACSSALTAIHKAMDDVKAERVDVCLAGAVSLDLPENLGHVIDSEQPIATEPHCRPFHPDATGLIRGSAVGVILLKKLSKAIEDKNQILGVIKSIHLNSGGREKASFMAPNPSQQAKCMLEALNDAGIEPQDVGYVECHATGTKIGDSLESEAMKSVYKDVLPKFGSVKANIGHGFAGAGMASLAKTLKMLETGLIPPQINLEAKQKIRKLEKDYVAVNAFGIGGTNACMIVQKPSRIQIQEEISHGLVHEGKELPQGLHFILPISAKTESSCISYCHLLSDYLNEDMDLKIIAGTLIHTRELFPYRVSIVASSIQEAKKKLKSVKNVFKVEKPLTKESIAFFCCPQGLEYPEMVKDLDFDLSGRIQEDLVILSHHIMVKLKVFGIECETIFGHSLGEYSALLQANVLSLEDMKKLVNFRQNLQETTAPAEMVAIKNGFGKFPERVECSAVLSEKLQCFVGPVGVFDDLNPKKLTFKKLSTQYGFHSSMMDPILPIFEAHLRQYTFQKPDISVISNVDGSVLQAVPSDYLSKHMRERVRLDLSLKQLLKNDKICAVVEIGPQGILSNLVAEKSDKITVIPTVLSKKGHLANPSGNQFLEALGQLWALGASTSLKKMVPKTLIDHNMPTYQFAPTVCYKMLQEKHQNEFKLFKRVLQYHGTVERTTKDFYEFGSLQEWEDLKLRSKDEKKIIIRARTLEQVSMKPYADASAMDAQVCFVESQDFVPEADLDHIVVKENAIFTLGYDEDAEEEQSYRIPSNSTILILGGTGYLGGIYQQVFKQIFSDVRLISTGSQDVNVLDYNQILNALKNTSNLHTIVFLSGKVQNSEIKIQGLKNLLTAIENTPPIENLILASSLTSYVGVPGDEIYASGNAFLDTVAVNGHPSIKTITSLQWAPLKRSKMLQDMPKNNLKTLLQENALDHRELTRFVKITLGRSGVFAVANYHPKKIRQHFKKTFGSRNLEPIQEVKKEIALRDQAKNSWMKHLNLDSIDNSDNFFALGGHSLNGMSIAHDLRIPISTLFDHPILGDFLNAIEATVLGPKTVIKPCNRLRKLPLSFAQENMFILDQIETDKMKYCIVFKISFDQNLDPKTLKHALNAMIGRQTSLRSRFQIDSQEVLSLTEAYYHFKAERDVSVTLEDPYKITFDGSSLTFYQHHILTDGWSMTVFANDLAELYEHFKNFESSLRSIKSRITIADYASWQRQNFDIEKVENLKKKLENVPSTRMTQAPLDMAEPFGVKHINLPEALTDRVKNLCKLHSTSEYNITLAAFALLVNRWNVDPTVNSVTIGSPVSGRSMQETHNLIGYFLNNMVLNFSCCQLESNPLGHVKSVVMDMLQYQDVPYHLLQKRNLFHVYFNYRHDLDFPQVEIQGVATSFEQLSVNTAFELSFTIDITQGSTRITVEYNSQSFNSQDIEEMLADYQEILQNLNNPSKLTLAKSGYIECPDYFHFKLVNEELIQLSLDLKERYFSKLGESIMSDTIIPVNLAHADFPMGALTVILAGAAYTTKLSKSAVVVDSLTLTKKFYSALFYSSNTVYDLAYVIYTSGSTGKPKGVTVSRANLLHFLAANPIPAGRRVVHSVSPIFDVSAFNMFASIASGARIVSGTTVRTVTEDAVALKGQILFLTSAMFNCLDDQTIESLKDLEDLYVGGETPSHLVLKKCRNFGIQVTQIYGPTECTIWCKTAKKEAGNVIGISDYGYRSPKKFHELIVAGPSVARGYIEKDQGGFGLNICRSPEDLALRRNEKIFNTKDLVQDRHGKLVYLGRTDDLVKFKGVRVTVAFIEDQILKANFGISQVKVLKTKHDQLVAFVVGIVTRKPDGIAVVAVKKFPLNSAGKVDKAELLRNLKEETKTILSSETAKKLALIWQKLIPGIQVISEESDFFDLGGHSLLLFKLKQEIYDQFGSSVPISVLGSNSKLKDMAEKIGSPEKNVITVIRENPGVNVNMYCIHAIGGTIYPYYVMSRLLPDNVNIYGIDYDLSYKANSLEELARFYADKVKTHNSDAHRLVLLGHSLGGILCHELARLLNHPYVIMLDSWTLGTADLRTENVKAYLKTQFKVMPNCEKLLEGSLNLTVMLKKHRFREQATKIYLFKATKLEQSAIRATISEDTVRSYADNGWSRYSTKHPVTVYLCPGDHETMLRPENLSSHISEISDIIAKHG</sequence>
<dbReference type="EC" id="2.3.1.85" evidence="2"/>
<dbReference type="Gene3D" id="3.40.50.12780">
    <property type="entry name" value="N-terminal domain of ligase-like"/>
    <property type="match status" value="1"/>
</dbReference>
<dbReference type="InterPro" id="IPR014031">
    <property type="entry name" value="Ketoacyl_synth_C"/>
</dbReference>
<dbReference type="InterPro" id="IPR042104">
    <property type="entry name" value="PKS_dehydratase_sf"/>
</dbReference>
<dbReference type="SMART" id="SM00827">
    <property type="entry name" value="PKS_AT"/>
    <property type="match status" value="1"/>
</dbReference>
<dbReference type="PANTHER" id="PTHR43775">
    <property type="entry name" value="FATTY ACID SYNTHASE"/>
    <property type="match status" value="1"/>
</dbReference>
<dbReference type="Gene3D" id="3.40.47.10">
    <property type="match status" value="5"/>
</dbReference>
<evidence type="ECO:0000313" key="12">
    <source>
        <dbReference type="Proteomes" id="UP000298663"/>
    </source>
</evidence>
<dbReference type="Pfam" id="PF00668">
    <property type="entry name" value="Condensation"/>
    <property type="match status" value="1"/>
</dbReference>
<dbReference type="InterPro" id="IPR020806">
    <property type="entry name" value="PKS_PP-bd"/>
</dbReference>
<dbReference type="Pfam" id="PF00698">
    <property type="entry name" value="Acyl_transf_1"/>
    <property type="match status" value="2"/>
</dbReference>
<dbReference type="InterPro" id="IPR016035">
    <property type="entry name" value="Acyl_Trfase/lysoPLipase"/>
</dbReference>
<dbReference type="PROSITE" id="PS00606">
    <property type="entry name" value="KS3_1"/>
    <property type="match status" value="2"/>
</dbReference>
<feature type="domain" description="Ketosynthase family 3 (KS3)" evidence="10">
    <location>
        <begin position="3849"/>
        <end position="4257"/>
    </location>
</feature>
<dbReference type="PROSITE" id="PS00012">
    <property type="entry name" value="PHOSPHOPANTETHEINE"/>
    <property type="match status" value="1"/>
</dbReference>
<dbReference type="Gene3D" id="3.30.559.10">
    <property type="entry name" value="Chloramphenicol acetyltransferase-like domain"/>
    <property type="match status" value="2"/>
</dbReference>
<dbReference type="SMART" id="SM00822">
    <property type="entry name" value="PKS_KR"/>
    <property type="match status" value="1"/>
</dbReference>